<evidence type="ECO:0000256" key="3">
    <source>
        <dbReference type="SAM" id="MobiDB-lite"/>
    </source>
</evidence>
<evidence type="ECO:0000313" key="5">
    <source>
        <dbReference type="EMBL" id="KAF1955022.1"/>
    </source>
</evidence>
<accession>A0A6A5TTM4</accession>
<reference evidence="5" key="1">
    <citation type="journal article" date="2020" name="Stud. Mycol.">
        <title>101 Dothideomycetes genomes: a test case for predicting lifestyles and emergence of pathogens.</title>
        <authorList>
            <person name="Haridas S."/>
            <person name="Albert R."/>
            <person name="Binder M."/>
            <person name="Bloem J."/>
            <person name="Labutti K."/>
            <person name="Salamov A."/>
            <person name="Andreopoulos B."/>
            <person name="Baker S."/>
            <person name="Barry K."/>
            <person name="Bills G."/>
            <person name="Bluhm B."/>
            <person name="Cannon C."/>
            <person name="Castanera R."/>
            <person name="Culley D."/>
            <person name="Daum C."/>
            <person name="Ezra D."/>
            <person name="Gonzalez J."/>
            <person name="Henrissat B."/>
            <person name="Kuo A."/>
            <person name="Liang C."/>
            <person name="Lipzen A."/>
            <person name="Lutzoni F."/>
            <person name="Magnuson J."/>
            <person name="Mondo S."/>
            <person name="Nolan M."/>
            <person name="Ohm R."/>
            <person name="Pangilinan J."/>
            <person name="Park H.-J."/>
            <person name="Ramirez L."/>
            <person name="Alfaro M."/>
            <person name="Sun H."/>
            <person name="Tritt A."/>
            <person name="Yoshinaga Y."/>
            <person name="Zwiers L.-H."/>
            <person name="Turgeon B."/>
            <person name="Goodwin S."/>
            <person name="Spatafora J."/>
            <person name="Crous P."/>
            <person name="Grigoriev I."/>
        </authorList>
    </citation>
    <scope>NUCLEOTIDE SEQUENCE</scope>
    <source>
        <strain evidence="5">CBS 675.92</strain>
    </source>
</reference>
<evidence type="ECO:0000256" key="2">
    <source>
        <dbReference type="ARBA" id="ARBA00022737"/>
    </source>
</evidence>
<feature type="region of interest" description="Disordered" evidence="3">
    <location>
        <begin position="822"/>
        <end position="843"/>
    </location>
</feature>
<dbReference type="Pfam" id="PF00400">
    <property type="entry name" value="WD40"/>
    <property type="match status" value="2"/>
</dbReference>
<dbReference type="SUPFAM" id="SSF50998">
    <property type="entry name" value="Quinoprotein alcohol dehydrogenase-like"/>
    <property type="match status" value="1"/>
</dbReference>
<dbReference type="OrthoDB" id="194358at2759"/>
<dbReference type="InterPro" id="IPR024977">
    <property type="entry name" value="Apc4-like_WD40_dom"/>
</dbReference>
<dbReference type="InterPro" id="IPR011047">
    <property type="entry name" value="Quinoprotein_ADH-like_sf"/>
</dbReference>
<dbReference type="PANTHER" id="PTHR44019">
    <property type="entry name" value="WD REPEAT-CONTAINING PROTEIN 55"/>
    <property type="match status" value="1"/>
</dbReference>
<dbReference type="InterPro" id="IPR036322">
    <property type="entry name" value="WD40_repeat_dom_sf"/>
</dbReference>
<dbReference type="PANTHER" id="PTHR44019:SF8">
    <property type="entry name" value="POC1 CENTRIOLAR PROTEIN HOMOLOG"/>
    <property type="match status" value="1"/>
</dbReference>
<dbReference type="EMBL" id="ML976996">
    <property type="protein sequence ID" value="KAF1955022.1"/>
    <property type="molecule type" value="Genomic_DNA"/>
</dbReference>
<dbReference type="InterPro" id="IPR050505">
    <property type="entry name" value="WDR55/POC1"/>
</dbReference>
<dbReference type="AlphaFoldDB" id="A0A6A5TTM4"/>
<dbReference type="Gene3D" id="2.130.10.10">
    <property type="entry name" value="YVTN repeat-like/Quinoprotein amine dehydrogenase"/>
    <property type="match status" value="3"/>
</dbReference>
<dbReference type="SMART" id="SM00320">
    <property type="entry name" value="WD40"/>
    <property type="match status" value="6"/>
</dbReference>
<keyword evidence="2" id="KW-0677">Repeat</keyword>
<name>A0A6A5TTM4_9PLEO</name>
<evidence type="ECO:0000256" key="1">
    <source>
        <dbReference type="ARBA" id="ARBA00022574"/>
    </source>
</evidence>
<dbReference type="InterPro" id="IPR001680">
    <property type="entry name" value="WD40_rpt"/>
</dbReference>
<dbReference type="Pfam" id="PF12894">
    <property type="entry name" value="ANAPC4_WD40"/>
    <property type="match status" value="1"/>
</dbReference>
<protein>
    <submittedName>
        <fullName evidence="5">WD40 repeat-like protein</fullName>
    </submittedName>
</protein>
<sequence length="843" mass="94255">MHTRDSPRPPFANYAISYFSGHLSKASSSDDRHLIALNQFFLTNSLTWIELVVSQHDLGSLTETAKNLKVLMERRAKYRSPLGKEVQNVLEWADDLIRLVAQFGRALLSTPSAIHFLVPSVCPSGSIIFRNFAKYPRPLKLVGLSQTSWNDRLCCIMCAEARVLCIVCDVNKFAIGLNDCSVQVYHSRTFQKIFHFAHGELVRCLAFSRVKGFLAAASRRIVNVWDLRSGLHMWSASLSDQPLAFDFTEDDAALMAGTRDNKMIFWNAANGEELKSIARFSDYDEDEGTPFGHGQPPIHAAFSPGLGLLGVAYRMRPITFWEIESCNFAGQYAKIGAGYHEPFVHAFLFNPVPDICLAAVAFQTGDIVVLDPWSQNTQAMVDCDSSCLAASPNGTILASGDSEGVIKLFDFETLRLLYQINSHEENIRSIAFSTSGLRFYDIRADHCNVWEPSVLVRRVSFGDDSSIDQSDRVADEPHFTTARATGEDQEITAFATHHDGEFIFCGFESGAVKMYSTAHGKHVQHVLEHPGRSAILLLRWNEKADLLTSVDRAGGIIIHQISRKGHGKPPFAVQSKVFELKSPSAVRQLLLDPLGKRMLLVNSQETSLWDLQFGQTICENPNEESHTLLWMVHPQESELLLLIRDGMQIQTYSWKSLELQGQSEILTPEPASSQELRVDWARMSSSSRHICAMLRDSYKKGTRSILCVYPCEVTSAQPGLRPIATYNDLAKNIKAVIGCHKAMLLFLNHEDWVCSLNIDNARQNNTYTKHFYIPQQWQGSRATTTQMLVTKKGHVVLVSMDELAVFHGGLDFEEQVEVSQKGTAASPKLLDRPAFKKGHSSPL</sequence>
<keyword evidence="1" id="KW-0853">WD repeat</keyword>
<evidence type="ECO:0000259" key="4">
    <source>
        <dbReference type="Pfam" id="PF12894"/>
    </source>
</evidence>
<evidence type="ECO:0000313" key="6">
    <source>
        <dbReference type="Proteomes" id="UP000800035"/>
    </source>
</evidence>
<dbReference type="InterPro" id="IPR015943">
    <property type="entry name" value="WD40/YVTN_repeat-like_dom_sf"/>
</dbReference>
<feature type="domain" description="Anaphase-promoting complex subunit 4-like WD40" evidence="4">
    <location>
        <begin position="483"/>
        <end position="542"/>
    </location>
</feature>
<organism evidence="5 6">
    <name type="scientific">Byssothecium circinans</name>
    <dbReference type="NCBI Taxonomy" id="147558"/>
    <lineage>
        <taxon>Eukaryota</taxon>
        <taxon>Fungi</taxon>
        <taxon>Dikarya</taxon>
        <taxon>Ascomycota</taxon>
        <taxon>Pezizomycotina</taxon>
        <taxon>Dothideomycetes</taxon>
        <taxon>Pleosporomycetidae</taxon>
        <taxon>Pleosporales</taxon>
        <taxon>Massarineae</taxon>
        <taxon>Massarinaceae</taxon>
        <taxon>Byssothecium</taxon>
    </lineage>
</organism>
<dbReference type="SUPFAM" id="SSF50978">
    <property type="entry name" value="WD40 repeat-like"/>
    <property type="match status" value="1"/>
</dbReference>
<gene>
    <name evidence="5" type="ORF">CC80DRAFT_566263</name>
</gene>
<keyword evidence="6" id="KW-1185">Reference proteome</keyword>
<proteinExistence type="predicted"/>
<dbReference type="Proteomes" id="UP000800035">
    <property type="component" value="Unassembled WGS sequence"/>
</dbReference>